<dbReference type="EMBL" id="APRP01000004">
    <property type="protein sequence ID" value="ENX04332.1"/>
    <property type="molecule type" value="Genomic_DNA"/>
</dbReference>
<proteinExistence type="predicted"/>
<dbReference type="AlphaFoldDB" id="N9NNM0"/>
<keyword evidence="1" id="KW-0472">Membrane</keyword>
<reference evidence="2 3" key="1">
    <citation type="submission" date="2013-02" db="EMBL/GenBank/DDBJ databases">
        <title>The Genome Sequence of Acinetobacter sp. ANC 3862.</title>
        <authorList>
            <consortium name="The Broad Institute Genome Sequencing Platform"/>
            <consortium name="The Broad Institute Genome Sequencing Center for Infectious Disease"/>
            <person name="Cerqueira G."/>
            <person name="Feldgarden M."/>
            <person name="Courvalin P."/>
            <person name="Perichon B."/>
            <person name="Grillot-Courvalin C."/>
            <person name="Clermont D."/>
            <person name="Rocha E."/>
            <person name="Yoon E.-J."/>
            <person name="Nemec A."/>
            <person name="Walker B."/>
            <person name="Young S.K."/>
            <person name="Zeng Q."/>
            <person name="Gargeya S."/>
            <person name="Fitzgerald M."/>
            <person name="Haas B."/>
            <person name="Abouelleil A."/>
            <person name="Alvarado L."/>
            <person name="Arachchi H.M."/>
            <person name="Berlin A.M."/>
            <person name="Chapman S.B."/>
            <person name="Dewar J."/>
            <person name="Goldberg J."/>
            <person name="Griggs A."/>
            <person name="Gujja S."/>
            <person name="Hansen M."/>
            <person name="Howarth C."/>
            <person name="Imamovic A."/>
            <person name="Larimer J."/>
            <person name="McCowan C."/>
            <person name="Murphy C."/>
            <person name="Neiman D."/>
            <person name="Pearson M."/>
            <person name="Priest M."/>
            <person name="Roberts A."/>
            <person name="Saif S."/>
            <person name="Shea T."/>
            <person name="Sisk P."/>
            <person name="Sykes S."/>
            <person name="Wortman J."/>
            <person name="Nusbaum C."/>
            <person name="Birren B."/>
        </authorList>
    </citation>
    <scope>NUCLEOTIDE SEQUENCE [LARGE SCALE GENOMIC DNA]</scope>
    <source>
        <strain evidence="2 3">ANC 3862</strain>
    </source>
</reference>
<protein>
    <submittedName>
        <fullName evidence="2">Uncharacterized protein</fullName>
    </submittedName>
</protein>
<evidence type="ECO:0000313" key="2">
    <source>
        <dbReference type="EMBL" id="ENX04332.1"/>
    </source>
</evidence>
<name>N9NNM0_9GAMM</name>
<keyword evidence="1" id="KW-1133">Transmembrane helix</keyword>
<feature type="transmembrane region" description="Helical" evidence="1">
    <location>
        <begin position="6"/>
        <end position="29"/>
    </location>
</feature>
<accession>N9NNM0</accession>
<gene>
    <name evidence="2" type="ORF">F900_00317</name>
</gene>
<comment type="caution">
    <text evidence="2">The sequence shown here is derived from an EMBL/GenBank/DDBJ whole genome shotgun (WGS) entry which is preliminary data.</text>
</comment>
<keyword evidence="1" id="KW-0812">Transmembrane</keyword>
<evidence type="ECO:0000256" key="1">
    <source>
        <dbReference type="SAM" id="Phobius"/>
    </source>
</evidence>
<dbReference type="HOGENOM" id="CLU_3354063_0_0_6"/>
<evidence type="ECO:0000313" key="3">
    <source>
        <dbReference type="Proteomes" id="UP000013248"/>
    </source>
</evidence>
<sequence>MNIAKYILWIDCTAAAFVGLIVLLAAQWLSQLYHLP</sequence>
<organism evidence="2 3">
    <name type="scientific">Acinetobacter modestus</name>
    <dbReference type="NCBI Taxonomy" id="1776740"/>
    <lineage>
        <taxon>Bacteria</taxon>
        <taxon>Pseudomonadati</taxon>
        <taxon>Pseudomonadota</taxon>
        <taxon>Gammaproteobacteria</taxon>
        <taxon>Moraxellales</taxon>
        <taxon>Moraxellaceae</taxon>
        <taxon>Acinetobacter</taxon>
    </lineage>
</organism>
<dbReference type="Proteomes" id="UP000013248">
    <property type="component" value="Unassembled WGS sequence"/>
</dbReference>